<dbReference type="Proteomes" id="UP001521931">
    <property type="component" value="Unassembled WGS sequence"/>
</dbReference>
<feature type="compositionally biased region" description="Basic and acidic residues" evidence="3">
    <location>
        <begin position="326"/>
        <end position="336"/>
    </location>
</feature>
<dbReference type="PANTHER" id="PTHR42855:SF1">
    <property type="entry name" value="ABC TRANSPORTER DOMAIN-CONTAINING PROTEIN"/>
    <property type="match status" value="1"/>
</dbReference>
<evidence type="ECO:0000313" key="6">
    <source>
        <dbReference type="Proteomes" id="UP001521931"/>
    </source>
</evidence>
<reference evidence="5 6" key="1">
    <citation type="submission" date="2022-02" db="EMBL/GenBank/DDBJ databases">
        <title>Uncovering new skin microbiome diversity through culturing and metagenomics.</title>
        <authorList>
            <person name="Conlan S."/>
            <person name="Deming C."/>
            <person name="Nisc Comparative Sequencing Program N."/>
            <person name="Segre J.A."/>
        </authorList>
    </citation>
    <scope>NUCLEOTIDE SEQUENCE [LARGE SCALE GENOMIC DNA]</scope>
    <source>
        <strain evidence="5 6">ACRQZ</strain>
    </source>
</reference>
<accession>A0ABS9Q3P8</accession>
<evidence type="ECO:0000256" key="3">
    <source>
        <dbReference type="SAM" id="MobiDB-lite"/>
    </source>
</evidence>
<keyword evidence="6" id="KW-1185">Reference proteome</keyword>
<feature type="domain" description="ABC transporter" evidence="4">
    <location>
        <begin position="29"/>
        <end position="278"/>
    </location>
</feature>
<dbReference type="InterPro" id="IPR051309">
    <property type="entry name" value="ABCF_ATPase"/>
</dbReference>
<dbReference type="Gene3D" id="3.40.50.300">
    <property type="entry name" value="P-loop containing nucleotide triphosphate hydrolases"/>
    <property type="match status" value="2"/>
</dbReference>
<keyword evidence="1" id="KW-0547">Nucleotide-binding</keyword>
<gene>
    <name evidence="5" type="ORF">MHL29_11515</name>
</gene>
<feature type="domain" description="ABC transporter" evidence="4">
    <location>
        <begin position="395"/>
        <end position="592"/>
    </location>
</feature>
<sequence length="592" mass="63206">MAHQTVQEHSLSQPLHPLQSAAASGADHLRVDGVSRIYPDRRVLTDVSFVVSAGEIACVIGENGSGKSTLLRILAGLDRPDAGSVQAPGTVGLYHQEPPYPLDLTVDQVLRDATAPVRAMAARVEREGLALADGDQGAAARLDAAIEDAHRHHAWDLDHRVDRVVAGLGIGHLTRDRRASELSGGQVSRLSLAWLLLRSPDTLLLDEPTNHLDAAATELLVELLRTWSGPVLVASHDRAFIDEAATTLLDLDPAPVAHAAVAHDQGSPGSGFGVTRFGGSYTDYLASRREKLERWARHYRDEQDELNRLRARVREDHTVGNPSRGPRTEARGSKKFYSDRNAKVVSRRVNDASTALERLEAEQVRRPPARLRFRGFRDPASSGGRVGGPQRSGPQGSGPVLTATGVAVTGRLAPTSLSLGARSRLLVTGPNGSGKSTLLAVLADVLAPDAGALTRDSRLRIGLLAQEPPVVDPGLSVRAAYAAAVGEALAERVPLSTHGLVAGRDADRPVGALSVGQRRRLDLATVLADPPDVLLLDEPTNHLSLLLVTELERALLDYPGAVVIASHDRWLSAGWSGERLRLEDEAGGPAYD</sequence>
<dbReference type="PROSITE" id="PS50893">
    <property type="entry name" value="ABC_TRANSPORTER_2"/>
    <property type="match status" value="2"/>
</dbReference>
<evidence type="ECO:0000259" key="4">
    <source>
        <dbReference type="PROSITE" id="PS50893"/>
    </source>
</evidence>
<dbReference type="Pfam" id="PF00005">
    <property type="entry name" value="ABC_tran"/>
    <property type="match status" value="2"/>
</dbReference>
<proteinExistence type="predicted"/>
<dbReference type="SMART" id="SM00382">
    <property type="entry name" value="AAA"/>
    <property type="match status" value="2"/>
</dbReference>
<evidence type="ECO:0000256" key="2">
    <source>
        <dbReference type="ARBA" id="ARBA00022840"/>
    </source>
</evidence>
<feature type="region of interest" description="Disordered" evidence="3">
    <location>
        <begin position="313"/>
        <end position="336"/>
    </location>
</feature>
<dbReference type="InterPro" id="IPR017871">
    <property type="entry name" value="ABC_transporter-like_CS"/>
</dbReference>
<dbReference type="SUPFAM" id="SSF52540">
    <property type="entry name" value="P-loop containing nucleoside triphosphate hydrolases"/>
    <property type="match status" value="2"/>
</dbReference>
<dbReference type="PROSITE" id="PS00211">
    <property type="entry name" value="ABC_TRANSPORTER_1"/>
    <property type="match status" value="1"/>
</dbReference>
<organism evidence="5 6">
    <name type="scientific">Arsenicicoccus bolidensis</name>
    <dbReference type="NCBI Taxonomy" id="229480"/>
    <lineage>
        <taxon>Bacteria</taxon>
        <taxon>Bacillati</taxon>
        <taxon>Actinomycetota</taxon>
        <taxon>Actinomycetes</taxon>
        <taxon>Micrococcales</taxon>
        <taxon>Intrasporangiaceae</taxon>
        <taxon>Arsenicicoccus</taxon>
    </lineage>
</organism>
<feature type="compositionally biased region" description="Low complexity" evidence="3">
    <location>
        <begin position="388"/>
        <end position="399"/>
    </location>
</feature>
<protein>
    <submittedName>
        <fullName evidence="5">ATP-binding cassette domain-containing protein</fullName>
    </submittedName>
</protein>
<dbReference type="InterPro" id="IPR003439">
    <property type="entry name" value="ABC_transporter-like_ATP-bd"/>
</dbReference>
<dbReference type="InterPro" id="IPR027417">
    <property type="entry name" value="P-loop_NTPase"/>
</dbReference>
<comment type="caution">
    <text evidence="5">The sequence shown here is derived from an EMBL/GenBank/DDBJ whole genome shotgun (WGS) entry which is preliminary data.</text>
</comment>
<dbReference type="RefSeq" id="WP_239264792.1">
    <property type="nucleotide sequence ID" value="NZ_JAKRCV010000037.1"/>
</dbReference>
<name>A0ABS9Q3P8_9MICO</name>
<dbReference type="EMBL" id="JAKRCV010000037">
    <property type="protein sequence ID" value="MCG7322506.1"/>
    <property type="molecule type" value="Genomic_DNA"/>
</dbReference>
<dbReference type="GO" id="GO:0005524">
    <property type="term" value="F:ATP binding"/>
    <property type="evidence" value="ECO:0007669"/>
    <property type="project" value="UniProtKB-KW"/>
</dbReference>
<dbReference type="PANTHER" id="PTHR42855">
    <property type="entry name" value="ABC TRANSPORTER ATP-BINDING SUBUNIT"/>
    <property type="match status" value="1"/>
</dbReference>
<dbReference type="InterPro" id="IPR003593">
    <property type="entry name" value="AAA+_ATPase"/>
</dbReference>
<keyword evidence="2 5" id="KW-0067">ATP-binding</keyword>
<dbReference type="CDD" id="cd03221">
    <property type="entry name" value="ABCF_EF-3"/>
    <property type="match status" value="2"/>
</dbReference>
<feature type="region of interest" description="Disordered" evidence="3">
    <location>
        <begin position="374"/>
        <end position="399"/>
    </location>
</feature>
<evidence type="ECO:0000313" key="5">
    <source>
        <dbReference type="EMBL" id="MCG7322506.1"/>
    </source>
</evidence>
<evidence type="ECO:0000256" key="1">
    <source>
        <dbReference type="ARBA" id="ARBA00022741"/>
    </source>
</evidence>